<evidence type="ECO:0000256" key="2">
    <source>
        <dbReference type="ARBA" id="ARBA00022692"/>
    </source>
</evidence>
<dbReference type="Pfam" id="PF00528">
    <property type="entry name" value="BPD_transp_1"/>
    <property type="match status" value="1"/>
</dbReference>
<dbReference type="CDD" id="cd06261">
    <property type="entry name" value="TM_PBP2"/>
    <property type="match status" value="1"/>
</dbReference>
<reference evidence="7 8" key="1">
    <citation type="submission" date="2017-04" db="EMBL/GenBank/DDBJ databases">
        <title>Novel microbial lineages endemic to geothermal iron-oxide mats fill important gaps in the evolutionary history of Archaea.</title>
        <authorList>
            <person name="Jay Z.J."/>
            <person name="Beam J.P."/>
            <person name="Dlakic M."/>
            <person name="Rusch D.B."/>
            <person name="Kozubal M.A."/>
            <person name="Inskeep W.P."/>
        </authorList>
    </citation>
    <scope>NUCLEOTIDE SEQUENCE [LARGE SCALE GENOMIC DNA]</scope>
    <source>
        <strain evidence="7">OSP_D</strain>
    </source>
</reference>
<evidence type="ECO:0000256" key="4">
    <source>
        <dbReference type="ARBA" id="ARBA00023136"/>
    </source>
</evidence>
<sequence length="532" mass="57142">MDNFTLNVLKRRDAKVGLAIILFFVVVGTVGAALAPYKNAYNPSSYYVAAPNALPGWVKLFPAYSKLPTNIILPATYPLQAFKVPSAVNYWTVTDPGVGGANVISSYTAGFGPTGLPNPGATYTLLNTANGSELISISGSSDAPVTVYLTHNFNYTYEPPKMFYAQALVYPAQVDGAGLAVFLFIKSTAGVYPVALMADSQGEAALESNPQLGSLYVQYFANPSLPPLTHSTWNLLEGISTASTLMPLAYLNRSVSVYSVPQSVFSHTGEYTVGELIEVFPHGNYSVRLYQSDIKFQVFGSVYGLMGTDPHGADVASEYATSTSIALEIGFGSAAIVMVIGVILGLLAGYLGGLVDNVLLFVFDFLLLIPGLVLLIDLDTTFTIAHITPNRVLLLIIILGVLGWAPVSRIVRSQVLTVRSRSYVQAAQAMGGGSMYILRRHILPHTAALIIALVTYIVPGLVIADAGLDFLSLGITQRPTWGNILSNLINNMTPTNGYLWWIFIPVGFSIILLSVGFYLVGTAIQEEFSRFT</sequence>
<accession>A0A2R6AWV5</accession>
<feature type="transmembrane region" description="Helical" evidence="5">
    <location>
        <begin position="498"/>
        <end position="520"/>
    </location>
</feature>
<dbReference type="SUPFAM" id="SSF161098">
    <property type="entry name" value="MetI-like"/>
    <property type="match status" value="1"/>
</dbReference>
<keyword evidence="4 5" id="KW-0472">Membrane</keyword>
<dbReference type="PANTHER" id="PTHR42729">
    <property type="entry name" value="OLIGO/DIPEPTIDE TRANSPORT, PERMEASE PROTEIN (DPPC-2)"/>
    <property type="match status" value="1"/>
</dbReference>
<feature type="domain" description="ABC transmembrane type-1" evidence="6">
    <location>
        <begin position="323"/>
        <end position="521"/>
    </location>
</feature>
<dbReference type="AlphaFoldDB" id="A0A2R6AWV5"/>
<proteinExistence type="inferred from homology"/>
<evidence type="ECO:0000259" key="6">
    <source>
        <dbReference type="PROSITE" id="PS50928"/>
    </source>
</evidence>
<evidence type="ECO:0000313" key="8">
    <source>
        <dbReference type="Proteomes" id="UP000240322"/>
    </source>
</evidence>
<dbReference type="PANTHER" id="PTHR42729:SF1">
    <property type="entry name" value="OLIGO_DIPEPTIDE TRANSPORT, PERMEASE PROTEIN (DPPC-2)"/>
    <property type="match status" value="1"/>
</dbReference>
<feature type="transmembrane region" description="Helical" evidence="5">
    <location>
        <begin position="392"/>
        <end position="411"/>
    </location>
</feature>
<feature type="transmembrane region" description="Helical" evidence="5">
    <location>
        <begin position="358"/>
        <end position="376"/>
    </location>
</feature>
<evidence type="ECO:0000256" key="3">
    <source>
        <dbReference type="ARBA" id="ARBA00022989"/>
    </source>
</evidence>
<dbReference type="PROSITE" id="PS50928">
    <property type="entry name" value="ABC_TM1"/>
    <property type="match status" value="1"/>
</dbReference>
<dbReference type="Proteomes" id="UP000240322">
    <property type="component" value="Unassembled WGS sequence"/>
</dbReference>
<dbReference type="InterPro" id="IPR035906">
    <property type="entry name" value="MetI-like_sf"/>
</dbReference>
<name>A0A2R6AWV5_9ARCH</name>
<dbReference type="GO" id="GO:0005886">
    <property type="term" value="C:plasma membrane"/>
    <property type="evidence" value="ECO:0007669"/>
    <property type="project" value="UniProtKB-SubCell"/>
</dbReference>
<organism evidence="7 8">
    <name type="scientific">Candidatus Marsarchaeota G2 archaeon OSP_D</name>
    <dbReference type="NCBI Taxonomy" id="1978157"/>
    <lineage>
        <taxon>Archaea</taxon>
        <taxon>Candidatus Marsarchaeota</taxon>
        <taxon>Candidatus Marsarchaeota group 2</taxon>
    </lineage>
</organism>
<feature type="transmembrane region" description="Helical" evidence="5">
    <location>
        <begin position="442"/>
        <end position="464"/>
    </location>
</feature>
<dbReference type="GO" id="GO:0055085">
    <property type="term" value="P:transmembrane transport"/>
    <property type="evidence" value="ECO:0007669"/>
    <property type="project" value="InterPro"/>
</dbReference>
<comment type="subcellular location">
    <subcellularLocation>
        <location evidence="5">Cell membrane</location>
        <topology evidence="5">Multi-pass membrane protein</topology>
    </subcellularLocation>
    <subcellularLocation>
        <location evidence="1">Membrane</location>
        <topology evidence="1">Multi-pass membrane protein</topology>
    </subcellularLocation>
</comment>
<dbReference type="Gene3D" id="1.10.3720.10">
    <property type="entry name" value="MetI-like"/>
    <property type="match status" value="1"/>
</dbReference>
<dbReference type="InterPro" id="IPR000515">
    <property type="entry name" value="MetI-like"/>
</dbReference>
<evidence type="ECO:0000256" key="1">
    <source>
        <dbReference type="ARBA" id="ARBA00004141"/>
    </source>
</evidence>
<evidence type="ECO:0000256" key="5">
    <source>
        <dbReference type="RuleBase" id="RU363032"/>
    </source>
</evidence>
<feature type="transmembrane region" description="Helical" evidence="5">
    <location>
        <begin position="329"/>
        <end position="351"/>
    </location>
</feature>
<protein>
    <recommendedName>
        <fullName evidence="6">ABC transmembrane type-1 domain-containing protein</fullName>
    </recommendedName>
</protein>
<keyword evidence="5" id="KW-0813">Transport</keyword>
<keyword evidence="3 5" id="KW-1133">Transmembrane helix</keyword>
<keyword evidence="2 5" id="KW-0812">Transmembrane</keyword>
<evidence type="ECO:0000313" key="7">
    <source>
        <dbReference type="EMBL" id="PSN90846.1"/>
    </source>
</evidence>
<gene>
    <name evidence="7" type="ORF">B9Q03_05775</name>
</gene>
<dbReference type="EMBL" id="NEXE01000044">
    <property type="protein sequence ID" value="PSN90846.1"/>
    <property type="molecule type" value="Genomic_DNA"/>
</dbReference>
<comment type="caution">
    <text evidence="7">The sequence shown here is derived from an EMBL/GenBank/DDBJ whole genome shotgun (WGS) entry which is preliminary data.</text>
</comment>
<comment type="similarity">
    <text evidence="5">Belongs to the binding-protein-dependent transport system permease family.</text>
</comment>